<feature type="active site" description="Proton acceptor; for dehydratase activity" evidence="8">
    <location>
        <position position="3716"/>
    </location>
</feature>
<dbReference type="SMART" id="SM00825">
    <property type="entry name" value="PKS_KS"/>
    <property type="match status" value="3"/>
</dbReference>
<accession>A0ABS3X8U2</accession>
<evidence type="ECO:0000256" key="7">
    <source>
        <dbReference type="ARBA" id="ARBA00023315"/>
    </source>
</evidence>
<keyword evidence="5" id="KW-0677">Repeat</keyword>
<dbReference type="Pfam" id="PF22621">
    <property type="entry name" value="CurL-like_PKS_C"/>
    <property type="match status" value="1"/>
</dbReference>
<feature type="domain" description="Carrier" evidence="10">
    <location>
        <begin position="4824"/>
        <end position="4900"/>
    </location>
</feature>
<feature type="region of interest" description="C-terminal hotdog fold" evidence="8">
    <location>
        <begin position="2356"/>
        <end position="2502"/>
    </location>
</feature>
<feature type="compositionally biased region" description="Polar residues" evidence="9">
    <location>
        <begin position="1607"/>
        <end position="1619"/>
    </location>
</feature>
<keyword evidence="2" id="KW-0596">Phosphopantetheine</keyword>
<dbReference type="SUPFAM" id="SSF53901">
    <property type="entry name" value="Thiolase-like"/>
    <property type="match status" value="3"/>
</dbReference>
<name>A0ABS3X8U2_9ACTN</name>
<dbReference type="InterPro" id="IPR018201">
    <property type="entry name" value="Ketoacyl_synth_AS"/>
</dbReference>
<feature type="compositionally biased region" description="Low complexity" evidence="9">
    <location>
        <begin position="2922"/>
        <end position="2950"/>
    </location>
</feature>
<keyword evidence="14" id="KW-1185">Reference proteome</keyword>
<dbReference type="Proteomes" id="UP001519064">
    <property type="component" value="Unassembled WGS sequence"/>
</dbReference>
<feature type="active site" description="Proton acceptor; for dehydratase activity" evidence="8">
    <location>
        <position position="780"/>
    </location>
</feature>
<protein>
    <submittedName>
        <fullName evidence="13">SDR family NAD(P)-dependent oxidoreductase</fullName>
    </submittedName>
</protein>
<evidence type="ECO:0000313" key="14">
    <source>
        <dbReference type="Proteomes" id="UP001519064"/>
    </source>
</evidence>
<feature type="region of interest" description="Disordered" evidence="9">
    <location>
        <begin position="2145"/>
        <end position="2166"/>
    </location>
</feature>
<dbReference type="InterPro" id="IPR049900">
    <property type="entry name" value="PKS_mFAS_DH"/>
</dbReference>
<dbReference type="Gene3D" id="3.40.50.150">
    <property type="entry name" value="Vaccinia Virus protein VP39"/>
    <property type="match status" value="1"/>
</dbReference>
<dbReference type="PROSITE" id="PS00012">
    <property type="entry name" value="PHOSPHOPANTETHEINE"/>
    <property type="match status" value="2"/>
</dbReference>
<dbReference type="InterPro" id="IPR054514">
    <property type="entry name" value="RhiE-like_linker"/>
</dbReference>
<dbReference type="InterPro" id="IPR042104">
    <property type="entry name" value="PKS_dehydratase_sf"/>
</dbReference>
<dbReference type="SMART" id="SM00826">
    <property type="entry name" value="PKS_DH"/>
    <property type="match status" value="3"/>
</dbReference>
<dbReference type="InterPro" id="IPR049490">
    <property type="entry name" value="C883_1060-like_KR_N"/>
</dbReference>
<feature type="active site" description="Proton donor; for dehydratase activity" evidence="8">
    <location>
        <position position="2420"/>
    </location>
</feature>
<evidence type="ECO:0000256" key="9">
    <source>
        <dbReference type="SAM" id="MobiDB-lite"/>
    </source>
</evidence>
<feature type="region of interest" description="Disordered" evidence="9">
    <location>
        <begin position="3036"/>
        <end position="3090"/>
    </location>
</feature>
<sequence length="5011" mass="522097">MADENELVAYLRRATAKLQQTRQRLHAVTEAAHEPIAIVSMGCRYPGGVRSPEDLWRLVTEETDAVGGLPEDRGWDIAALVDPEPGVPGRTYASAGGFLDDPFGFDPVFFGISPREAAAMHPQQRLLLEISWELLERAGIDPDSLRSSATAVFVGAMGDQYGPRLGEADQESAGYLLTGTELSVASGRLAFRYGLHGQAVTVDTACSSSLVAVHQAVRALRLRECDLAMAGGATVMTSPGVFVEFAQQRGLSRDGRCKSYAAAADGTGWAEGAGLLLLERLSDARRNGHQVLALVRGGAVNSDGASNGLTAPSGPAQQRLIADALADARLAPADVDLVEGHGTGTTLGDPIEVEALRAGYAERPAGRPLWLGSLKSNIGHAQAAAGVAGVIKTVMALRHGVLPRTLHVDRPTDEVDWADGPVRLLTEAQPWPDRDAPRRAAVSAFGISGTNAHVILEQADGQGQSGELGQADSGEQSGELGQAGEGASVGVRAADGLPVVLSAATPSALRRVAGDLAGHLRDHPETGLADVAYTLAVGRAALRHRRAILAADRDDLLRRLSEPAEPGAGAAVVFAFDAGVPEAEAAARLAELLETEPAAAAFAAECGDAAPAFTLLYTLARLRLSWGLAPQAAYACRRSAGIAYAVAGACDLATARRVWDGPKTPVEPAGSAFPVHPLSELPGDAVALADESPAESLCRAWEAGATPDWNAVYAQRPARRVVLPTYPFETAMYRLAATGRHSASAPPRTAAEADAGVPGAVAVHAREVAVTGTEPFLAEHLVRGVPALSAAAGSLLGLSALRALDPGVTGLRRVTFDRLCEVPGQRTLSVTAKAADGGRFEITADGVTYSAGSALTGPAGTPEAASAKEPVRVAGGTVVGHADCYDLLRAGGLDHGPGLRGLRRVTVGDGAAVAELTAPTGGTAFEREAALLDLALQAAAVSVLHTAEPGTLLLPVAVDTLVLDGAADTATTAHVRTSAAPGGVTADIQLLDQHGKTLVRLDGAVLRTVGDTEAAADRGAALVARHWEPGPDLAAPGPLSGTCLVFGDSPVLGDSAAGSAHAGVGEQVVTVAAGADFRRVDRLRYEIAPGRAEHYSRLLDALARDGLRPDRVLHTWARGADPDTVAEGDVDRGVRSLVHLCRALPAIAPSAPVRIVMAHDGAPSALGLDGAARTLNAEDPRLRISVVEGPDEVLPAEFAATDPVVRHRDGVRRLRRYRRAAAGGARWAPRDGGVYLVTGGAGGVGLSIAASLADRARVHLVLTGRSAEPRPRARAAIDELAGSALSVTYHQTDVTDQAQVEALVARVRAEHGGVNGVVHAAGVLRDALLADITDADLDAVLAPKVRGAEVLHAATLDEPLEFFALFTSVAGVVGNPGQTGYAYANAVLDAMAERRAASGAPGHSVALAWPRWRDGGMRQQDRSAAALLSRYGLGELSTRDGAAAFAAALEHRPGALLVVPGDPGTTLTALDTFSLAPAATQQQHPGDGADAAPGDGGAEDDAAARARSLLRTLVAEQTRLAPEQVEDTVPLERYGLDSLMVTQLSAELEIRFAAGFDKTLFYEFSTIAALADHLAAEYGDTLTRQPRRALPAAAEPARAEVSAPAEQFTTAGTSASGRPSTAAGPPARPEAGPIAIIGLSGRYPMADDLDTFWDNLVSGRDCVTGIPPHRWDPDRDFHPGRGKPGTSYSRWGAFLEGADRFDPLFFGISPREAELMDPQERLFLQTAWHAVEEAGYRATDLARRPVGVFAGVMHSHYQLYGVDAIRAGKPVPGSSHATVANRVSYTLDLRGPSVAVDTMCSSSLQALHLACTSLRSGESELALAGGVNLSPHPYKYVFLSQGRFLSSDGRCRSFGAGGDGYVPGEGVGAVLLKPLERALADGDHIHGVITGHAAAHGGRTNGYTVPSPEAQHRVIAAALESAGADPASVAYVEAHGTGTGLGDPIEISGLTKAYAGAGRIAVGSVKSGIGHLESAAGIAGLTKVLLQMRHRTLVPSLHADPPNPDIDLGRTPFEVQREAADWPAPQAGPRRAGVSSFGAGGVNCHLVVEEGQPVPVAAVPAAQQRREPLLFVLSAREDDRLRAYAARLAGFLRTARVDLADVAHTLRVGREPMEHRLAFVTGDGAELAEVLTEFAAGRTVAGLVTGVGPGPDGARPTGRGSAERPQDADADLAALARAWTDGAELPAPRPGGRRVSLPLYPFAEERYWVDVPHSTGAPQDTDVPHSTGLPRHLGDAGTPPQGADFTVRPDDPLLREHDIRGTRLLPGSACLEMVRSAAEASGRGPVRGLSSVTWGSPVTADGGARRVRVALGAGERATFELTGEDGTVHVRGLVDFGEPLPAPARLDLGAVRRRCAGRRSGADVHAWYRGAGFGYGPAFDVIEEVHSGQHEALLRLRTPAADTAGAPGLPHQLLDPARLDGALRVCHWVGGPPAGEPAVPFSTGAVRFRGPLPGICWAYAAVRPGTDPARLRYDVTLTDEDGHEVLRVEDFALRVLHGQDAAARPAPAWYRPTWQQAEPPVPPTPAPTLLLCTSDPGLTPHGPWARVVRVPEPAGTAAAVRGTEGDLDVLLAWGLEAAGPEHGVLAALALAQAAAGRRVRCLAVAPDTGEPAHEAVAGFARSAGRHFPSFHLATLRVGRGVDVAQAAAEELGAARGTEVLRRTDGRFVRTVERLAELPATRPAPLRRGGTYLITGATGALGRWLSCELARRYAARLVLVSRTAGRHTDLAERVRTLGGEALLVSADVGAADGARRAVAEARAAFGPLDGVFHLAGVSDDTPPTEMEPACFAAGMAAKADGTAHLDAATASERLALFVVFSSLASLLGDFGGAGYGTANRFADAHALRRGGALTLGWPLWAVGGLDERLDDGQWTAYRALGFAPFDADTGWTALEQALTADEPWLIPAVGDQDSIARTLSAPGATATRTDASAAATRTDAPAAATPTPAPGATGLRAVALDVLRNQLSAVLKVPAERIGESDTLDRFGIDSVMIMELNAALADSLADLPQTLFFEHRTLGALADYVCEHHADELARLAPSPTPAPDPATPAPARAPASVKAPAEAPATAPAEAPAKPAAKPSAPSGAARPPVEDDIAIIGISGRYPGADDLDTFWARLCAGADEITEVPGDRWDAHAHYDPEGRAPDSVTGRWGGFLSAVDTFDSRFFRLSPPQARAMDPQERLFLQTAWAALEDAGYPPSRLPAARHADSGLDVGVFAGVMWGDYATLAAEETFRGNPVSVPANRASVANQVSYFCDFRGPSLTVDTACSSSLVAVHLAMESLRRGECAYALAGGVNVLAHPLKYMNLSRMNMLAADGRCRSFGAGGTGYVPGEGVGAVLLKPLSAARADGDRIHAVLKAGAVNHGGHTNGYTVPNPAAQQALIERAWSAAGLDAAGIGYVEAHGTGTALGDPIEHAALERTVSGNGLAPGSRALGSVKSNIGHLEGAAGIAALTKVVLQLRHRTLVPSLHSARTNPNIDFTRSVFAVQQDLAPWPRTAPGQPRRAGISSFGAGGTNAHLVVEEYRDDRAAPGAPGQPELLVLSALTEDRLRVAAGRLADALSGPSAPALADVAHTLRIGREPMRHRLALTARSTAEAAAVLGRFAAGERPDAVFCGDASAAHVLSDVLSGTESGAEFVRGLLREGHAERLGRLWVSGVDLDWSVLPTGPVPPRVVSLPAYPFEPERHWLTTTARPVSAGTPQLVVQPADPVVADHEVAGERVLPGVAHLALAAGALATGLTAFTVSDVRWLAPVLVGDRPARLELKTEPAEHGTAYELREADGVRSRGVLHPGPAAEPARVDPAALAGRCGTEVDPAGMYARLRRSGLRYGPFFRLATALCTGDGEVWARLRAEAATPAGHAVHPGLFDAALHVLAATVPQDDAPVLPFAADRVTVHRPLPAECQVYAVERGGRCEVTVFDDEGVVLLTVTGLVLRPRTTEEPDFLHVPSWTVAPAVPHPAPDDGPVLLVARAADGALADRIAAAHPTAEVVRIAPGESAARFCELPSARQGLVYFLGSVTGPDDQRDESVLALYGLLAELRDRRLLPGPLRLKVITGDACPLGERDAARPGAAGLAGLAMTVDSEFGELGTALLDVRGSEAVAEPDRVAASIVAEPCAPRVRQVLLRAGVRYTRRLRRARLTAPEAPAFRDGGVYLLVGGLGTIGFDTALHLAGRYSARLVLVGRSPLDDRRRAQLERIERAGGQAVYLAADVTDPAQVTAAVAEAKRRFGALHGVIDAAMVLVTTGFGELDAEGFAAALRVKAEGTRVLCTAVADEPLDLLLFYSSGISFGGNQGQAGYAAGSVYQDAYALSFARTARCPVRVINWGFWHSGGDQDRERALERLTASGVSPIGAAEGMRALERLAGGPLAQVVASKAEQRVLAAIGVDPESGLEQAGHAAPVPLPVPRTAAEPGRAERAAAQLRANRALDALAARLLVAVVRDLGVRVEPGHREDRQALAGRLGVVPEHRALFDAALDMLTAAGLLRATGDLIEVTEQAGAESVVADCADPDRAVSALLAEHPAALPAAELLVRCLRALPDVLTGRRDGVDVLFPDGSADLVSRFYQSDPVMEQYNQLLGQVLAEVVETIPGGRSRRPVRILEVGAGTGATTRAALAALAPFGDRVHYTYTDLSSTFLRYGRREFGERSGTDFRVLDIERPPAEQGFAGEPGYDVVLAANVLHATRRIETTLDHVKDLLVPGGLVVVNEGIRPAAYLTLIFGLTRGWWLAEDTALRLPAAPVLTAQRWLDALTAAGFAPAAELALPDEPAGQRLILGRADGLRVRRIRQQPQHAVPAEPARHAGQLHAATDAAPVAAPAVSSREATEAHVTAVFARVLELPPDRLDPEATFGDFGVDSLVALELTKALETDYGPLPATLLFEQTTIRQLADHLHTLPGGPSAAPAPDPSAVRPAGGGTAGPGTATPQPSPQTDPQPVTGPTPQPVAGPAPQLLPQAGEPAGAPRAAAPAPVRGPVRAAVDRLSDAEVDRMLTLLGALATTTDEKGDTA</sequence>
<dbReference type="PROSITE" id="PS00606">
    <property type="entry name" value="KS3_1"/>
    <property type="match status" value="2"/>
</dbReference>
<dbReference type="Pfam" id="PF21089">
    <property type="entry name" value="PKS_DH_N"/>
    <property type="match status" value="2"/>
</dbReference>
<evidence type="ECO:0000256" key="5">
    <source>
        <dbReference type="ARBA" id="ARBA00022737"/>
    </source>
</evidence>
<evidence type="ECO:0000259" key="12">
    <source>
        <dbReference type="PROSITE" id="PS52019"/>
    </source>
</evidence>
<dbReference type="InterPro" id="IPR036291">
    <property type="entry name" value="NAD(P)-bd_dom_sf"/>
</dbReference>
<feature type="compositionally biased region" description="Low complexity" evidence="9">
    <location>
        <begin position="3050"/>
        <end position="3089"/>
    </location>
</feature>
<feature type="region of interest" description="C-terminal hotdog fold" evidence="8">
    <location>
        <begin position="876"/>
        <end position="1015"/>
    </location>
</feature>
<feature type="compositionally biased region" description="Low complexity" evidence="9">
    <location>
        <begin position="4900"/>
        <end position="4916"/>
    </location>
</feature>
<feature type="region of interest" description="N-terminal hotdog fold" evidence="8">
    <location>
        <begin position="3673"/>
        <end position="3799"/>
    </location>
</feature>
<gene>
    <name evidence="13" type="ORF">ITI46_08860</name>
</gene>
<dbReference type="InterPro" id="IPR014030">
    <property type="entry name" value="Ketoacyl_synth_N"/>
</dbReference>
<dbReference type="Pfam" id="PF02801">
    <property type="entry name" value="Ketoacyl-synt_C"/>
    <property type="match status" value="3"/>
</dbReference>
<dbReference type="InterPro" id="IPR050091">
    <property type="entry name" value="PKS_NRPS_Biosynth_Enz"/>
</dbReference>
<keyword evidence="7" id="KW-0012">Acyltransferase</keyword>
<dbReference type="RefSeq" id="WP_209238887.1">
    <property type="nucleotide sequence ID" value="NZ_JADKMA010000031.1"/>
</dbReference>
<dbReference type="InterPro" id="IPR020807">
    <property type="entry name" value="PKS_DH"/>
</dbReference>
<feature type="region of interest" description="N-terminal hotdog fold" evidence="8">
    <location>
        <begin position="2225"/>
        <end position="2341"/>
    </location>
</feature>
<feature type="domain" description="Ketosynthase family 3 (KS3)" evidence="11">
    <location>
        <begin position="33"/>
        <end position="458"/>
    </location>
</feature>
<evidence type="ECO:0000256" key="1">
    <source>
        <dbReference type="ARBA" id="ARBA00004792"/>
    </source>
</evidence>
<dbReference type="PROSITE" id="PS52004">
    <property type="entry name" value="KS3_2"/>
    <property type="match status" value="3"/>
</dbReference>
<keyword evidence="3" id="KW-0597">Phosphoprotein</keyword>
<dbReference type="EMBL" id="JADKMA010000031">
    <property type="protein sequence ID" value="MBO8191789.1"/>
    <property type="molecule type" value="Genomic_DNA"/>
</dbReference>
<dbReference type="CDD" id="cd08953">
    <property type="entry name" value="KR_2_SDR_x"/>
    <property type="match status" value="3"/>
</dbReference>
<evidence type="ECO:0000259" key="10">
    <source>
        <dbReference type="PROSITE" id="PS50075"/>
    </source>
</evidence>
<evidence type="ECO:0000259" key="11">
    <source>
        <dbReference type="PROSITE" id="PS52004"/>
    </source>
</evidence>
<evidence type="ECO:0000256" key="4">
    <source>
        <dbReference type="ARBA" id="ARBA00022679"/>
    </source>
</evidence>
<dbReference type="InterPro" id="IPR020841">
    <property type="entry name" value="PKS_Beta-ketoAc_synthase_dom"/>
</dbReference>
<feature type="active site" description="Proton donor; for dehydratase activity" evidence="8">
    <location>
        <position position="933"/>
    </location>
</feature>
<feature type="region of interest" description="Disordered" evidence="9">
    <location>
        <begin position="2921"/>
        <end position="2950"/>
    </location>
</feature>
<dbReference type="Pfam" id="PF08242">
    <property type="entry name" value="Methyltransf_12"/>
    <property type="match status" value="1"/>
</dbReference>
<feature type="domain" description="Ketosynthase family 3 (KS3)" evidence="11">
    <location>
        <begin position="3092"/>
        <end position="3524"/>
    </location>
</feature>
<dbReference type="SUPFAM" id="SSF47336">
    <property type="entry name" value="ACP-like"/>
    <property type="match status" value="3"/>
</dbReference>
<feature type="active site" description="Proton donor; for dehydratase activity" evidence="8">
    <location>
        <position position="3870"/>
    </location>
</feature>
<dbReference type="PROSITE" id="PS50075">
    <property type="entry name" value="CARRIER"/>
    <property type="match status" value="3"/>
</dbReference>
<dbReference type="PANTHER" id="PTHR43775">
    <property type="entry name" value="FATTY ACID SYNTHASE"/>
    <property type="match status" value="1"/>
</dbReference>
<dbReference type="CDD" id="cd00833">
    <property type="entry name" value="PKS"/>
    <property type="match status" value="3"/>
</dbReference>
<reference evidence="13 14" key="1">
    <citation type="submission" date="2020-11" db="EMBL/GenBank/DDBJ databases">
        <title>Streptomyces spirodelae sp. nov., isolated from duckweed.</title>
        <authorList>
            <person name="Saimee Y."/>
            <person name="Duangmal K."/>
        </authorList>
    </citation>
    <scope>NUCLEOTIDE SEQUENCE [LARGE SCALE GENOMIC DNA]</scope>
    <source>
        <strain evidence="13 14">S16-07</strain>
    </source>
</reference>
<dbReference type="Pfam" id="PF08659">
    <property type="entry name" value="KR"/>
    <property type="match status" value="3"/>
</dbReference>
<feature type="region of interest" description="Disordered" evidence="9">
    <location>
        <begin position="462"/>
        <end position="485"/>
    </location>
</feature>
<feature type="compositionally biased region" description="Low complexity" evidence="9">
    <location>
        <begin position="4951"/>
        <end position="4977"/>
    </location>
</feature>
<dbReference type="InterPro" id="IPR014031">
    <property type="entry name" value="Ketoacyl_synth_C"/>
</dbReference>
<feature type="region of interest" description="Disordered" evidence="9">
    <location>
        <begin position="1588"/>
        <end position="1631"/>
    </location>
</feature>
<organism evidence="13 14">
    <name type="scientific">Streptomyces oryzae</name>
    <dbReference type="NCBI Taxonomy" id="1434886"/>
    <lineage>
        <taxon>Bacteria</taxon>
        <taxon>Bacillati</taxon>
        <taxon>Actinomycetota</taxon>
        <taxon>Actinomycetes</taxon>
        <taxon>Kitasatosporales</taxon>
        <taxon>Streptomycetaceae</taxon>
        <taxon>Streptomyces</taxon>
    </lineage>
</organism>
<dbReference type="Gene3D" id="3.40.47.10">
    <property type="match status" value="3"/>
</dbReference>
<dbReference type="Gene3D" id="3.30.70.3290">
    <property type="match status" value="2"/>
</dbReference>
<dbReference type="InterPro" id="IPR049552">
    <property type="entry name" value="PKS_DH_N"/>
</dbReference>
<comment type="pathway">
    <text evidence="1">Antibiotic biosynthesis.</text>
</comment>
<feature type="active site" description="Proton acceptor; for dehydratase activity" evidence="8">
    <location>
        <position position="2257"/>
    </location>
</feature>
<evidence type="ECO:0000256" key="6">
    <source>
        <dbReference type="ARBA" id="ARBA00023268"/>
    </source>
</evidence>
<dbReference type="CDD" id="cd02440">
    <property type="entry name" value="AdoMet_MTases"/>
    <property type="match status" value="1"/>
</dbReference>
<proteinExistence type="predicted"/>
<dbReference type="InterPro" id="IPR020806">
    <property type="entry name" value="PKS_PP-bd"/>
</dbReference>
<feature type="region of interest" description="Disordered" evidence="9">
    <location>
        <begin position="1479"/>
        <end position="1501"/>
    </location>
</feature>
<dbReference type="InterPro" id="IPR029063">
    <property type="entry name" value="SAM-dependent_MTases_sf"/>
</dbReference>
<evidence type="ECO:0000256" key="2">
    <source>
        <dbReference type="ARBA" id="ARBA00022450"/>
    </source>
</evidence>
<dbReference type="InterPro" id="IPR016039">
    <property type="entry name" value="Thiolase-like"/>
</dbReference>
<feature type="domain" description="PKS/mFAS DH" evidence="12">
    <location>
        <begin position="2225"/>
        <end position="2502"/>
    </location>
</feature>
<keyword evidence="4" id="KW-0808">Transferase</keyword>
<dbReference type="Gene3D" id="3.10.129.110">
    <property type="entry name" value="Polyketide synthase dehydratase"/>
    <property type="match status" value="3"/>
</dbReference>
<dbReference type="PANTHER" id="PTHR43775:SF51">
    <property type="entry name" value="INACTIVE PHENOLPHTHIOCEROL SYNTHESIS POLYKETIDE SYNTHASE TYPE I PKS1-RELATED"/>
    <property type="match status" value="1"/>
</dbReference>
<dbReference type="SUPFAM" id="SSF53335">
    <property type="entry name" value="S-adenosyl-L-methionine-dependent methyltransferases"/>
    <property type="match status" value="1"/>
</dbReference>
<feature type="region of interest" description="Disordered" evidence="9">
    <location>
        <begin position="4896"/>
        <end position="4977"/>
    </location>
</feature>
<feature type="compositionally biased region" description="Pro residues" evidence="9">
    <location>
        <begin position="3039"/>
        <end position="3049"/>
    </location>
</feature>
<dbReference type="InterPro" id="IPR009081">
    <property type="entry name" value="PP-bd_ACP"/>
</dbReference>
<dbReference type="InterPro" id="IPR036736">
    <property type="entry name" value="ACP-like_sf"/>
</dbReference>
<evidence type="ECO:0000256" key="8">
    <source>
        <dbReference type="PROSITE-ProRule" id="PRU01363"/>
    </source>
</evidence>
<dbReference type="Gene3D" id="1.10.1200.10">
    <property type="entry name" value="ACP-like"/>
    <property type="match status" value="3"/>
</dbReference>
<feature type="domain" description="Carrier" evidence="10">
    <location>
        <begin position="1504"/>
        <end position="1578"/>
    </location>
</feature>
<dbReference type="InterPro" id="IPR006162">
    <property type="entry name" value="Ppantetheine_attach_site"/>
</dbReference>
<evidence type="ECO:0000256" key="3">
    <source>
        <dbReference type="ARBA" id="ARBA00022553"/>
    </source>
</evidence>
<dbReference type="PROSITE" id="PS52019">
    <property type="entry name" value="PKS_MFAS_DH"/>
    <property type="match status" value="3"/>
</dbReference>
<dbReference type="Gene3D" id="1.10.1240.100">
    <property type="match status" value="2"/>
</dbReference>
<feature type="domain" description="PKS/mFAS DH" evidence="12">
    <location>
        <begin position="3673"/>
        <end position="3945"/>
    </location>
</feature>
<dbReference type="Pfam" id="PF00109">
    <property type="entry name" value="ketoacyl-synt"/>
    <property type="match status" value="3"/>
</dbReference>
<keyword evidence="6" id="KW-0511">Multifunctional enzyme</keyword>
<dbReference type="SMART" id="SM01294">
    <property type="entry name" value="PKS_PP_betabranch"/>
    <property type="match status" value="1"/>
</dbReference>
<dbReference type="Pfam" id="PF14765">
    <property type="entry name" value="PS-DH"/>
    <property type="match status" value="3"/>
</dbReference>
<feature type="region of interest" description="N-terminal hotdog fold" evidence="8">
    <location>
        <begin position="746"/>
        <end position="862"/>
    </location>
</feature>
<dbReference type="InterPro" id="IPR049551">
    <property type="entry name" value="PKS_DH_C"/>
</dbReference>
<dbReference type="InterPro" id="IPR013217">
    <property type="entry name" value="Methyltransf_12"/>
</dbReference>
<dbReference type="Pfam" id="PF00550">
    <property type="entry name" value="PP-binding"/>
    <property type="match status" value="3"/>
</dbReference>
<evidence type="ECO:0000313" key="13">
    <source>
        <dbReference type="EMBL" id="MBO8191789.1"/>
    </source>
</evidence>
<dbReference type="SMART" id="SM00822">
    <property type="entry name" value="PKS_KR"/>
    <property type="match status" value="3"/>
</dbReference>
<dbReference type="SUPFAM" id="SSF51735">
    <property type="entry name" value="NAD(P)-binding Rossmann-fold domains"/>
    <property type="match status" value="6"/>
</dbReference>
<dbReference type="SMART" id="SM00823">
    <property type="entry name" value="PKS_PP"/>
    <property type="match status" value="3"/>
</dbReference>
<feature type="compositionally biased region" description="Low complexity" evidence="9">
    <location>
        <begin position="1588"/>
        <end position="1606"/>
    </location>
</feature>
<dbReference type="Gene3D" id="3.40.50.720">
    <property type="entry name" value="NAD(P)-binding Rossmann-like Domain"/>
    <property type="match status" value="3"/>
</dbReference>
<feature type="domain" description="PKS/mFAS DH" evidence="12">
    <location>
        <begin position="746"/>
        <end position="1015"/>
    </location>
</feature>
<feature type="domain" description="Ketosynthase family 3 (KS3)" evidence="11">
    <location>
        <begin position="1631"/>
        <end position="2050"/>
    </location>
</feature>
<dbReference type="Pfam" id="PF21394">
    <property type="entry name" value="Beta-ketacyl_N"/>
    <property type="match status" value="1"/>
</dbReference>
<feature type="region of interest" description="C-terminal hotdog fold" evidence="8">
    <location>
        <begin position="3812"/>
        <end position="3945"/>
    </location>
</feature>
<comment type="caution">
    <text evidence="13">The sequence shown here is derived from an EMBL/GenBank/DDBJ whole genome shotgun (WGS) entry which is preliminary data.</text>
</comment>
<dbReference type="Pfam" id="PF22336">
    <property type="entry name" value="RhiE-like_linker"/>
    <property type="match status" value="2"/>
</dbReference>
<feature type="compositionally biased region" description="Pro residues" evidence="9">
    <location>
        <begin position="4930"/>
        <end position="4950"/>
    </location>
</feature>
<dbReference type="InterPro" id="IPR057326">
    <property type="entry name" value="KR_dom"/>
</dbReference>
<feature type="compositionally biased region" description="Low complexity" evidence="9">
    <location>
        <begin position="1622"/>
        <end position="1631"/>
    </location>
</feature>
<feature type="domain" description="Carrier" evidence="10">
    <location>
        <begin position="2956"/>
        <end position="3029"/>
    </location>
</feature>
<dbReference type="InterPro" id="IPR013968">
    <property type="entry name" value="PKS_KR"/>
</dbReference>